<reference evidence="1 2" key="1">
    <citation type="journal article" date="2012" name="Nat. Biotechnol.">
        <title>Draft genome sequence of pigeonpea (Cajanus cajan), an orphan legume crop of resource-poor farmers.</title>
        <authorList>
            <person name="Varshney R.K."/>
            <person name="Chen W."/>
            <person name="Li Y."/>
            <person name="Bharti A.K."/>
            <person name="Saxena R.K."/>
            <person name="Schlueter J.A."/>
            <person name="Donoghue M.T."/>
            <person name="Azam S."/>
            <person name="Fan G."/>
            <person name="Whaley A.M."/>
            <person name="Farmer A.D."/>
            <person name="Sheridan J."/>
            <person name="Iwata A."/>
            <person name="Tuteja R."/>
            <person name="Penmetsa R.V."/>
            <person name="Wu W."/>
            <person name="Upadhyaya H.D."/>
            <person name="Yang S.P."/>
            <person name="Shah T."/>
            <person name="Saxena K.B."/>
            <person name="Michael T."/>
            <person name="McCombie W.R."/>
            <person name="Yang B."/>
            <person name="Zhang G."/>
            <person name="Yang H."/>
            <person name="Wang J."/>
            <person name="Spillane C."/>
            <person name="Cook D.R."/>
            <person name="May G.D."/>
            <person name="Xu X."/>
            <person name="Jackson S.A."/>
        </authorList>
    </citation>
    <scope>NUCLEOTIDE SEQUENCE [LARGE SCALE GENOMIC DNA]</scope>
    <source>
        <strain evidence="2">cv. Asha</strain>
    </source>
</reference>
<sequence>NKRMKIFASGVYSSSSNMEIPPSGEYNSTSLSMVCPIVTKMAKRKGKSISNDTIILNSIEKLACIKHACDKELSMKEQEP</sequence>
<name>A0A151TXW5_CAJCA</name>
<feature type="non-terminal residue" evidence="1">
    <location>
        <position position="1"/>
    </location>
</feature>
<protein>
    <submittedName>
        <fullName evidence="1">Uncharacterized protein</fullName>
    </submittedName>
</protein>
<dbReference type="Gramene" id="C.cajan_10820.t">
    <property type="protein sequence ID" value="C.cajan_10820.t.cds1"/>
    <property type="gene ID" value="C.cajan_10820"/>
</dbReference>
<proteinExistence type="predicted"/>
<dbReference type="AlphaFoldDB" id="A0A151TXW5"/>
<organism evidence="1 2">
    <name type="scientific">Cajanus cajan</name>
    <name type="common">Pigeon pea</name>
    <name type="synonym">Cajanus indicus</name>
    <dbReference type="NCBI Taxonomy" id="3821"/>
    <lineage>
        <taxon>Eukaryota</taxon>
        <taxon>Viridiplantae</taxon>
        <taxon>Streptophyta</taxon>
        <taxon>Embryophyta</taxon>
        <taxon>Tracheophyta</taxon>
        <taxon>Spermatophyta</taxon>
        <taxon>Magnoliopsida</taxon>
        <taxon>eudicotyledons</taxon>
        <taxon>Gunneridae</taxon>
        <taxon>Pentapetalae</taxon>
        <taxon>rosids</taxon>
        <taxon>fabids</taxon>
        <taxon>Fabales</taxon>
        <taxon>Fabaceae</taxon>
        <taxon>Papilionoideae</taxon>
        <taxon>50 kb inversion clade</taxon>
        <taxon>NPAAA clade</taxon>
        <taxon>indigoferoid/millettioid clade</taxon>
        <taxon>Phaseoleae</taxon>
        <taxon>Cajanus</taxon>
    </lineage>
</organism>
<evidence type="ECO:0000313" key="2">
    <source>
        <dbReference type="Proteomes" id="UP000075243"/>
    </source>
</evidence>
<keyword evidence="2" id="KW-1185">Reference proteome</keyword>
<dbReference type="EMBL" id="CM003605">
    <property type="protein sequence ID" value="KYP71858.1"/>
    <property type="molecule type" value="Genomic_DNA"/>
</dbReference>
<accession>A0A151TXW5</accession>
<gene>
    <name evidence="1" type="ORF">KK1_011136</name>
</gene>
<evidence type="ECO:0000313" key="1">
    <source>
        <dbReference type="EMBL" id="KYP71858.1"/>
    </source>
</evidence>
<dbReference type="Proteomes" id="UP000075243">
    <property type="component" value="Chromosome 3"/>
</dbReference>